<comment type="caution">
    <text evidence="1">The sequence shown here is derived from an EMBL/GenBank/DDBJ whole genome shotgun (WGS) entry which is preliminary data.</text>
</comment>
<organism evidence="1">
    <name type="scientific">marine sediment metagenome</name>
    <dbReference type="NCBI Taxonomy" id="412755"/>
    <lineage>
        <taxon>unclassified sequences</taxon>
        <taxon>metagenomes</taxon>
        <taxon>ecological metagenomes</taxon>
    </lineage>
</organism>
<gene>
    <name evidence="1" type="ORF">S01H4_59654</name>
</gene>
<sequence>ERQGFGRSDSWRKLNELVEDVDGIRQMIGQQPQIDPDFLESLNALISDEFLNRFQTIKAEIERLGRRCVNDEAPISLEEVEDIPEEDFIRLSNGACWDIETLISFIKETVNGQNNARPIKQFFCVIRRM</sequence>
<name>X1DZ10_9ZZZZ</name>
<protein>
    <submittedName>
        <fullName evidence="1">Uncharacterized protein</fullName>
    </submittedName>
</protein>
<proteinExistence type="predicted"/>
<evidence type="ECO:0000313" key="1">
    <source>
        <dbReference type="EMBL" id="GAH10144.1"/>
    </source>
</evidence>
<feature type="non-terminal residue" evidence="1">
    <location>
        <position position="1"/>
    </location>
</feature>
<reference evidence="1" key="1">
    <citation type="journal article" date="2014" name="Front. Microbiol.">
        <title>High frequency of phylogenetically diverse reductive dehalogenase-homologous genes in deep subseafloor sedimentary metagenomes.</title>
        <authorList>
            <person name="Kawai M."/>
            <person name="Futagami T."/>
            <person name="Toyoda A."/>
            <person name="Takaki Y."/>
            <person name="Nishi S."/>
            <person name="Hori S."/>
            <person name="Arai W."/>
            <person name="Tsubouchi T."/>
            <person name="Morono Y."/>
            <person name="Uchiyama I."/>
            <person name="Ito T."/>
            <person name="Fujiyama A."/>
            <person name="Inagaki F."/>
            <person name="Takami H."/>
        </authorList>
    </citation>
    <scope>NUCLEOTIDE SEQUENCE</scope>
    <source>
        <strain evidence="1">Expedition CK06-06</strain>
    </source>
</reference>
<dbReference type="EMBL" id="BART01035020">
    <property type="protein sequence ID" value="GAH10144.1"/>
    <property type="molecule type" value="Genomic_DNA"/>
</dbReference>
<accession>X1DZ10</accession>
<dbReference type="AlphaFoldDB" id="X1DZ10"/>